<dbReference type="GO" id="GO:0016791">
    <property type="term" value="F:phosphatase activity"/>
    <property type="evidence" value="ECO:0007669"/>
    <property type="project" value="TreeGrafter"/>
</dbReference>
<dbReference type="InterPro" id="IPR001345">
    <property type="entry name" value="PG/BPGM_mutase_AS"/>
</dbReference>
<protein>
    <submittedName>
        <fullName evidence="5">Histidine phosphatase family protein</fullName>
    </submittedName>
</protein>
<feature type="binding site" evidence="4">
    <location>
        <begin position="8"/>
        <end position="15"/>
    </location>
    <ligand>
        <name>substrate</name>
    </ligand>
</feature>
<dbReference type="InterPro" id="IPR050275">
    <property type="entry name" value="PGM_Phosphatase"/>
</dbReference>
<dbReference type="CDD" id="cd07067">
    <property type="entry name" value="HP_PGM_like"/>
    <property type="match status" value="1"/>
</dbReference>
<keyword evidence="2" id="KW-0413">Isomerase</keyword>
<dbReference type="EMBL" id="CP047418">
    <property type="protein sequence ID" value="QLL78463.1"/>
    <property type="molecule type" value="Genomic_DNA"/>
</dbReference>
<dbReference type="AlphaFoldDB" id="A0A7H9EL65"/>
<reference evidence="5 6" key="1">
    <citation type="submission" date="2020-01" db="EMBL/GenBank/DDBJ databases">
        <title>Complete and circular genome sequences of six lactobacillus isolates from horses.</title>
        <authorList>
            <person name="Hassan H.M."/>
        </authorList>
    </citation>
    <scope>NUCLEOTIDE SEQUENCE [LARGE SCALE GENOMIC DNA]</scope>
    <source>
        <strain evidence="5 6">1A</strain>
    </source>
</reference>
<feature type="binding site" evidence="4">
    <location>
        <position position="59"/>
    </location>
    <ligand>
        <name>substrate</name>
    </ligand>
</feature>
<dbReference type="Proteomes" id="UP000510886">
    <property type="component" value="Chromosome"/>
</dbReference>
<feature type="active site" description="Tele-phosphohistidine intermediate" evidence="3">
    <location>
        <position position="9"/>
    </location>
</feature>
<evidence type="ECO:0000256" key="2">
    <source>
        <dbReference type="ARBA" id="ARBA00023235"/>
    </source>
</evidence>
<dbReference type="InterPro" id="IPR029033">
    <property type="entry name" value="His_PPase_superfam"/>
</dbReference>
<dbReference type="InterPro" id="IPR013078">
    <property type="entry name" value="His_Pase_superF_clade-1"/>
</dbReference>
<dbReference type="PIRSF" id="PIRSF000709">
    <property type="entry name" value="6PFK_2-Ptase"/>
    <property type="match status" value="1"/>
</dbReference>
<evidence type="ECO:0000256" key="3">
    <source>
        <dbReference type="PIRSR" id="PIRSR613078-1"/>
    </source>
</evidence>
<organism evidence="5 6">
    <name type="scientific">Ligilactobacillus saerimneri</name>
    <dbReference type="NCBI Taxonomy" id="228229"/>
    <lineage>
        <taxon>Bacteria</taxon>
        <taxon>Bacillati</taxon>
        <taxon>Bacillota</taxon>
        <taxon>Bacilli</taxon>
        <taxon>Lactobacillales</taxon>
        <taxon>Lactobacillaceae</taxon>
        <taxon>Ligilactobacillus</taxon>
    </lineage>
</organism>
<dbReference type="SMART" id="SM00855">
    <property type="entry name" value="PGAM"/>
    <property type="match status" value="1"/>
</dbReference>
<gene>
    <name evidence="5" type="ORF">GTO87_07645</name>
</gene>
<sequence>MINFYLVRHGQSEANAQAILQGSQIDTPLTPLGRQQAQSTREKLLPLTFDHTYSSPLLRAGETASIITAGQQSITFDPRLREFDYGIWDGYKLNSLSQKYSEYFNDMNRFIAEASDIHQGDTYAGIQEQLRSFMDELFTRYQAQDSNILVVSHGMTIKLWVSFLMGVTNHDILMEPANAGITRLRLDDPHHIYLDYYSK</sequence>
<feature type="binding site" evidence="4">
    <location>
        <begin position="82"/>
        <end position="85"/>
    </location>
    <ligand>
        <name>substrate</name>
    </ligand>
</feature>
<keyword evidence="1" id="KW-0324">Glycolysis</keyword>
<feature type="active site" description="Proton donor/acceptor" evidence="3">
    <location>
        <position position="82"/>
    </location>
</feature>
<dbReference type="SUPFAM" id="SSF53254">
    <property type="entry name" value="Phosphoglycerate mutase-like"/>
    <property type="match status" value="1"/>
</dbReference>
<dbReference type="PANTHER" id="PTHR48100">
    <property type="entry name" value="BROAD-SPECIFICITY PHOSPHATASE YOR283W-RELATED"/>
    <property type="match status" value="1"/>
</dbReference>
<dbReference type="RefSeq" id="WP_180848662.1">
    <property type="nucleotide sequence ID" value="NZ_CP047418.1"/>
</dbReference>
<evidence type="ECO:0000313" key="6">
    <source>
        <dbReference type="Proteomes" id="UP000510886"/>
    </source>
</evidence>
<dbReference type="Pfam" id="PF00300">
    <property type="entry name" value="His_Phos_1"/>
    <property type="match status" value="1"/>
</dbReference>
<evidence type="ECO:0000313" key="5">
    <source>
        <dbReference type="EMBL" id="QLL78463.1"/>
    </source>
</evidence>
<dbReference type="Gene3D" id="3.40.50.1240">
    <property type="entry name" value="Phosphoglycerate mutase-like"/>
    <property type="match status" value="1"/>
</dbReference>
<dbReference type="KEGG" id="lsw:GTO87_07645"/>
<evidence type="ECO:0000256" key="1">
    <source>
        <dbReference type="ARBA" id="ARBA00023152"/>
    </source>
</evidence>
<dbReference type="PROSITE" id="PS00175">
    <property type="entry name" value="PG_MUTASE"/>
    <property type="match status" value="1"/>
</dbReference>
<proteinExistence type="predicted"/>
<accession>A0A7H9EL65</accession>
<dbReference type="GO" id="GO:0005737">
    <property type="term" value="C:cytoplasm"/>
    <property type="evidence" value="ECO:0007669"/>
    <property type="project" value="TreeGrafter"/>
</dbReference>
<name>A0A7H9EL65_9LACO</name>
<evidence type="ECO:0000256" key="4">
    <source>
        <dbReference type="PIRSR" id="PIRSR613078-2"/>
    </source>
</evidence>
<dbReference type="PANTHER" id="PTHR48100:SF1">
    <property type="entry name" value="HISTIDINE PHOSPHATASE FAMILY PROTEIN-RELATED"/>
    <property type="match status" value="1"/>
</dbReference>